<dbReference type="InterPro" id="IPR045394">
    <property type="entry name" value="Abhydrolase_dom"/>
</dbReference>
<evidence type="ECO:0000313" key="3">
    <source>
        <dbReference type="Proteomes" id="UP000198539"/>
    </source>
</evidence>
<dbReference type="Proteomes" id="UP000198539">
    <property type="component" value="Unassembled WGS sequence"/>
</dbReference>
<protein>
    <recommendedName>
        <fullName evidence="1">Alpha/beta hydrolase domain-containing protein</fullName>
    </recommendedName>
</protein>
<feature type="domain" description="Alpha/beta hydrolase" evidence="1">
    <location>
        <begin position="274"/>
        <end position="659"/>
    </location>
</feature>
<reference evidence="2 3" key="1">
    <citation type="submission" date="2016-10" db="EMBL/GenBank/DDBJ databases">
        <authorList>
            <person name="de Groot N.N."/>
        </authorList>
    </citation>
    <scope>NUCLEOTIDE SEQUENCE [LARGE SCALE GENOMIC DNA]</scope>
    <source>
        <strain evidence="2 3">CGMCC 1.8894</strain>
    </source>
</reference>
<sequence>MTNKITFDIHHRAPFADGAGFGDTGAYEHIRGRVHFAVDPRAPAQAAVTDIALAPRDADGLVHCAADFEILRPLDGARGNGRLFYDYGNRGNKRALQFFNDAPKTNAPGGLADAGNGFLMRRGYHILWMGWQGDLLPGDGRMLFDVPIATDGDTPLTGTVRTELIAGGPGVTVFPLSSLVTARSNPAVSKDTRRARLSRRRYAWSPREDIPADRWAFARLERGPGVDNQGMENAVVPSDSHVCLPEGFETGWIYEIVYEARDPQVLGLGHLAVRDAVSFLKYGDVDAKGTPNPLKDNGGRVDYAYAWGRSQTGRCIRDALYLGFNADASGRRVFDGVLPHVAGAGKMWMNHRFANLVLLPGQEFENHFSPADRFPFAYAVSTDHLTGAVDGILKRPDTDPKVIHTDTAAEYWHRRAALVHTDTEGNDLPQPDGVRIYHWASTQHFAAPKVDKPGFGMSQTYFNVAASSMLFRATLDNLDAWVSQGIAPPESLMPRRADGTLVSFDVWKAGFPQIPGVALPRGPSRLELMDFGADIDLGLIAKDPPDLPGGEYCVQVPATDVDGNDIAGIRVPMVQAPLGTYTGWSLRNATFGLGALEGITGTYIPLPTREDERAQTGDPRVSVVERYGNAAGYAHAIGAAARSLVDAGLMLDEDVAQAVAEAADWGRPRHDVKL</sequence>
<evidence type="ECO:0000259" key="1">
    <source>
        <dbReference type="Pfam" id="PF20091"/>
    </source>
</evidence>
<gene>
    <name evidence="2" type="ORF">SAMN04488238_105158</name>
</gene>
<proteinExistence type="predicted"/>
<evidence type="ECO:0000313" key="2">
    <source>
        <dbReference type="EMBL" id="SDX09359.1"/>
    </source>
</evidence>
<dbReference type="Pfam" id="PF20091">
    <property type="entry name" value="Abhydrolase_10"/>
    <property type="match status" value="1"/>
</dbReference>
<name>A0A1H2YXR9_9RHOB</name>
<keyword evidence="3" id="KW-1185">Reference proteome</keyword>
<dbReference type="STRING" id="564137.SAMN04488238_105158"/>
<dbReference type="AlphaFoldDB" id="A0A1H2YXR9"/>
<accession>A0A1H2YXR9</accession>
<dbReference type="OrthoDB" id="9779952at2"/>
<dbReference type="EMBL" id="FNOM01000005">
    <property type="protein sequence ID" value="SDX09359.1"/>
    <property type="molecule type" value="Genomic_DNA"/>
</dbReference>
<dbReference type="RefSeq" id="WP_092888672.1">
    <property type="nucleotide sequence ID" value="NZ_CP061502.1"/>
</dbReference>
<organism evidence="2 3">
    <name type="scientific">Roseicitreum antarcticum</name>
    <dbReference type="NCBI Taxonomy" id="564137"/>
    <lineage>
        <taxon>Bacteria</taxon>
        <taxon>Pseudomonadati</taxon>
        <taxon>Pseudomonadota</taxon>
        <taxon>Alphaproteobacteria</taxon>
        <taxon>Rhodobacterales</taxon>
        <taxon>Paracoccaceae</taxon>
        <taxon>Roseicitreum</taxon>
    </lineage>
</organism>